<organism evidence="1">
    <name type="scientific">marine sediment metagenome</name>
    <dbReference type="NCBI Taxonomy" id="412755"/>
    <lineage>
        <taxon>unclassified sequences</taxon>
        <taxon>metagenomes</taxon>
        <taxon>ecological metagenomes</taxon>
    </lineage>
</organism>
<protein>
    <submittedName>
        <fullName evidence="1">Uncharacterized protein</fullName>
    </submittedName>
</protein>
<dbReference type="Gene3D" id="3.40.50.300">
    <property type="entry name" value="P-loop containing nucleotide triphosphate hydrolases"/>
    <property type="match status" value="1"/>
</dbReference>
<dbReference type="EMBL" id="LAZR01002605">
    <property type="protein sequence ID" value="KKN27907.1"/>
    <property type="molecule type" value="Genomic_DNA"/>
</dbReference>
<gene>
    <name evidence="1" type="ORF">LCGC14_0859620</name>
</gene>
<comment type="caution">
    <text evidence="1">The sequence shown here is derived from an EMBL/GenBank/DDBJ whole genome shotgun (WGS) entry which is preliminary data.</text>
</comment>
<dbReference type="InterPro" id="IPR027417">
    <property type="entry name" value="P-loop_NTPase"/>
</dbReference>
<sequence length="415" mass="47265">MFHPEVCAEKLRKLEDAFEPGFTVQSHSIDEVDVMVHRLEEAVDGKGNKRRELDDEEACFVVNERLLVQSSFEYWATRYAMINLAGARLGRMFPFLDTQSFILKGLADAELQVRDGGLHDGILCNLLKGARQVGGSTFAEAVAAYRTTTEEHLFGLIAADDPNTSAFMFDIFERIVENLPWWLAPKVVEHVKNGEMKLDTECHIWVGSGKSTRGTEGKRGQLGRGKTLGFVHLSELSTWEAVQIGQIRGSLLPTLHRLPTTFAFFESTAKGRHNWWHSHWKASLEDKTRFKVNIFIPWYVEPRYSIPPPVNWSPSTSSLAHAKHCEETSPSYLGKEYSLTKDQLYWYEVTRESYEAEDDLKTFIEEFGSVTDDECFQHSGRSVFKASVQQRIRDQARPLLGQLEIVPMREVTRSG</sequence>
<evidence type="ECO:0000313" key="1">
    <source>
        <dbReference type="EMBL" id="KKN27907.1"/>
    </source>
</evidence>
<proteinExistence type="predicted"/>
<reference evidence="1" key="1">
    <citation type="journal article" date="2015" name="Nature">
        <title>Complex archaea that bridge the gap between prokaryotes and eukaryotes.</title>
        <authorList>
            <person name="Spang A."/>
            <person name="Saw J.H."/>
            <person name="Jorgensen S.L."/>
            <person name="Zaremba-Niedzwiedzka K."/>
            <person name="Martijn J."/>
            <person name="Lind A.E."/>
            <person name="van Eijk R."/>
            <person name="Schleper C."/>
            <person name="Guy L."/>
            <person name="Ettema T.J."/>
        </authorList>
    </citation>
    <scope>NUCLEOTIDE SEQUENCE</scope>
</reference>
<name>A0A0F9PT47_9ZZZZ</name>
<accession>A0A0F9PT47</accession>
<dbReference type="AlphaFoldDB" id="A0A0F9PT47"/>